<evidence type="ECO:0000313" key="1">
    <source>
        <dbReference type="EMBL" id="EFJ28055.1"/>
    </source>
</evidence>
<dbReference type="FunCoup" id="D8RI93">
    <property type="interactions" value="1939"/>
</dbReference>
<protein>
    <submittedName>
        <fullName evidence="1">Uncharacterized protein</fullName>
    </submittedName>
</protein>
<dbReference type="OMA" id="HPSNTHI"/>
<dbReference type="EMBL" id="GL377580">
    <property type="protein sequence ID" value="EFJ28055.1"/>
    <property type="molecule type" value="Genomic_DNA"/>
</dbReference>
<dbReference type="PANTHER" id="PTHR35506">
    <property type="entry name" value="OS02G0135600 PROTEIN"/>
    <property type="match status" value="1"/>
</dbReference>
<evidence type="ECO:0000313" key="2">
    <source>
        <dbReference type="Proteomes" id="UP000001514"/>
    </source>
</evidence>
<name>D8RI93_SELML</name>
<organism evidence="2">
    <name type="scientific">Selaginella moellendorffii</name>
    <name type="common">Spikemoss</name>
    <dbReference type="NCBI Taxonomy" id="88036"/>
    <lineage>
        <taxon>Eukaryota</taxon>
        <taxon>Viridiplantae</taxon>
        <taxon>Streptophyta</taxon>
        <taxon>Embryophyta</taxon>
        <taxon>Tracheophyta</taxon>
        <taxon>Lycopodiopsida</taxon>
        <taxon>Selaginellales</taxon>
        <taxon>Selaginellaceae</taxon>
        <taxon>Selaginella</taxon>
    </lineage>
</organism>
<dbReference type="AlphaFoldDB" id="D8RI93"/>
<proteinExistence type="predicted"/>
<dbReference type="KEGG" id="smo:SELMODRAFT_411538"/>
<dbReference type="InParanoid" id="D8RI93"/>
<keyword evidence="2" id="KW-1185">Reference proteome</keyword>
<dbReference type="eggNOG" id="ENOG502QUMG">
    <property type="taxonomic scope" value="Eukaryota"/>
</dbReference>
<dbReference type="PANTHER" id="PTHR35506:SF1">
    <property type="entry name" value="OS02G0135600 PROTEIN"/>
    <property type="match status" value="1"/>
</dbReference>
<dbReference type="Gramene" id="EFJ28055">
    <property type="protein sequence ID" value="EFJ28055"/>
    <property type="gene ID" value="SELMODRAFT_411538"/>
</dbReference>
<sequence length="313" mass="33725">MADGPSRSVVIFGDGFLPHVAAQHSNLHSLASDGCCGFLALRSPAASDGNRSAEALIQLLDLYDADKEGKSFQTVSERFMGMNAALVTNSEQAVAVGSKAGFVVSRFQDLHEGIGAEDMPSKFLGMVGVGDSAGGKPFDLLFLHLVADNDLEKSPAISTEWMDSLVGKLKNAPAKNLLLVLILGYGNALSEVEIPEFIDQQLRQLRPRQSYSIKGGKPVEDISKDCSLLAVFHQKAVTRRDHCTCLQLEEFRQTGSSMRLLLSFGKHQSMVHKNGNGEALQSGGKHAATHVLQLSDMIDDKPGEAIFFSALQL</sequence>
<gene>
    <name evidence="1" type="ORF">SELMODRAFT_411538</name>
</gene>
<dbReference type="HOGENOM" id="CLU_072975_1_0_1"/>
<dbReference type="STRING" id="88036.D8RI93"/>
<reference evidence="1 2" key="1">
    <citation type="journal article" date="2011" name="Science">
        <title>The Selaginella genome identifies genetic changes associated with the evolution of vascular plants.</title>
        <authorList>
            <person name="Banks J.A."/>
            <person name="Nishiyama T."/>
            <person name="Hasebe M."/>
            <person name="Bowman J.L."/>
            <person name="Gribskov M."/>
            <person name="dePamphilis C."/>
            <person name="Albert V.A."/>
            <person name="Aono N."/>
            <person name="Aoyama T."/>
            <person name="Ambrose B.A."/>
            <person name="Ashton N.W."/>
            <person name="Axtell M.J."/>
            <person name="Barker E."/>
            <person name="Barker M.S."/>
            <person name="Bennetzen J.L."/>
            <person name="Bonawitz N.D."/>
            <person name="Chapple C."/>
            <person name="Cheng C."/>
            <person name="Correa L.G."/>
            <person name="Dacre M."/>
            <person name="DeBarry J."/>
            <person name="Dreyer I."/>
            <person name="Elias M."/>
            <person name="Engstrom E.M."/>
            <person name="Estelle M."/>
            <person name="Feng L."/>
            <person name="Finet C."/>
            <person name="Floyd S.K."/>
            <person name="Frommer W.B."/>
            <person name="Fujita T."/>
            <person name="Gramzow L."/>
            <person name="Gutensohn M."/>
            <person name="Harholt J."/>
            <person name="Hattori M."/>
            <person name="Heyl A."/>
            <person name="Hirai T."/>
            <person name="Hiwatashi Y."/>
            <person name="Ishikawa M."/>
            <person name="Iwata M."/>
            <person name="Karol K.G."/>
            <person name="Koehler B."/>
            <person name="Kolukisaoglu U."/>
            <person name="Kubo M."/>
            <person name="Kurata T."/>
            <person name="Lalonde S."/>
            <person name="Li K."/>
            <person name="Li Y."/>
            <person name="Litt A."/>
            <person name="Lyons E."/>
            <person name="Manning G."/>
            <person name="Maruyama T."/>
            <person name="Michael T.P."/>
            <person name="Mikami K."/>
            <person name="Miyazaki S."/>
            <person name="Morinaga S."/>
            <person name="Murata T."/>
            <person name="Mueller-Roeber B."/>
            <person name="Nelson D.R."/>
            <person name="Obara M."/>
            <person name="Oguri Y."/>
            <person name="Olmstead R.G."/>
            <person name="Onodera N."/>
            <person name="Petersen B.L."/>
            <person name="Pils B."/>
            <person name="Prigge M."/>
            <person name="Rensing S.A."/>
            <person name="Riano-Pachon D.M."/>
            <person name="Roberts A.W."/>
            <person name="Sato Y."/>
            <person name="Scheller H.V."/>
            <person name="Schulz B."/>
            <person name="Schulz C."/>
            <person name="Shakirov E.V."/>
            <person name="Shibagaki N."/>
            <person name="Shinohara N."/>
            <person name="Shippen D.E."/>
            <person name="Soerensen I."/>
            <person name="Sotooka R."/>
            <person name="Sugimoto N."/>
            <person name="Sugita M."/>
            <person name="Sumikawa N."/>
            <person name="Tanurdzic M."/>
            <person name="Theissen G."/>
            <person name="Ulvskov P."/>
            <person name="Wakazuki S."/>
            <person name="Weng J.K."/>
            <person name="Willats W.W."/>
            <person name="Wipf D."/>
            <person name="Wolf P.G."/>
            <person name="Yang L."/>
            <person name="Zimmer A.D."/>
            <person name="Zhu Q."/>
            <person name="Mitros T."/>
            <person name="Hellsten U."/>
            <person name="Loque D."/>
            <person name="Otillar R."/>
            <person name="Salamov A."/>
            <person name="Schmutz J."/>
            <person name="Shapiro H."/>
            <person name="Lindquist E."/>
            <person name="Lucas S."/>
            <person name="Rokhsar D."/>
            <person name="Grigoriev I.V."/>
        </authorList>
    </citation>
    <scope>NUCLEOTIDE SEQUENCE [LARGE SCALE GENOMIC DNA]</scope>
</reference>
<dbReference type="Proteomes" id="UP000001514">
    <property type="component" value="Unassembled WGS sequence"/>
</dbReference>
<accession>D8RI93</accession>